<protein>
    <submittedName>
        <fullName evidence="1">Uncharacterized protein</fullName>
    </submittedName>
</protein>
<evidence type="ECO:0000313" key="2">
    <source>
        <dbReference type="Proteomes" id="UP000195880"/>
    </source>
</evidence>
<dbReference type="AlphaFoldDB" id="A0A1Z1WS26"/>
<gene>
    <name evidence="1" type="ORF">SMD44_08748</name>
</gene>
<keyword evidence="2" id="KW-1185">Reference proteome</keyword>
<accession>A0A1Z1WS26</accession>
<proteinExistence type="predicted"/>
<dbReference type="Proteomes" id="UP000195880">
    <property type="component" value="Chromosome"/>
</dbReference>
<evidence type="ECO:0000313" key="1">
    <source>
        <dbReference type="EMBL" id="ARX89261.1"/>
    </source>
</evidence>
<name>A0A1Z1WS26_9ACTN</name>
<dbReference type="EMBL" id="CP021748">
    <property type="protein sequence ID" value="ARX89261.1"/>
    <property type="molecule type" value="Genomic_DNA"/>
</dbReference>
<sequence length="43" mass="4088">MGTAAVAGTAVAVAAAGTDRGAVGSRADVAAFEGRRAAPSRDQ</sequence>
<organism evidence="1 2">
    <name type="scientific">Streptomyces alboflavus</name>
    <dbReference type="NCBI Taxonomy" id="67267"/>
    <lineage>
        <taxon>Bacteria</taxon>
        <taxon>Bacillati</taxon>
        <taxon>Actinomycetota</taxon>
        <taxon>Actinomycetes</taxon>
        <taxon>Kitasatosporales</taxon>
        <taxon>Streptomycetaceae</taxon>
        <taxon>Streptomyces</taxon>
    </lineage>
</organism>
<dbReference type="KEGG" id="salf:SMD44_08748"/>
<reference evidence="1 2" key="1">
    <citation type="submission" date="2017-05" db="EMBL/GenBank/DDBJ databases">
        <title>Streptomyces alboflavus Genome sequencing and assembly.</title>
        <authorList>
            <person name="Wang Y."/>
            <person name="Du B."/>
            <person name="Ding Y."/>
            <person name="Liu H."/>
            <person name="Hou Q."/>
            <person name="Liu K."/>
            <person name="Wang C."/>
            <person name="Yao L."/>
        </authorList>
    </citation>
    <scope>NUCLEOTIDE SEQUENCE [LARGE SCALE GENOMIC DNA]</scope>
    <source>
        <strain evidence="1 2">MDJK44</strain>
    </source>
</reference>